<accession>A0A650CDD9</accession>
<sequence>MKFYFADDGNKVYILDRKGNGIIVDKVDFEKVKTKIKNCLNINDADAIVLTMTYFILNRGGKE</sequence>
<dbReference type="EMBL" id="JACHFY010000003">
    <property type="protein sequence ID" value="MBB5253308.1"/>
    <property type="molecule type" value="Genomic_DNA"/>
</dbReference>
<dbReference type="Proteomes" id="UP000582213">
    <property type="component" value="Unassembled WGS sequence"/>
</dbReference>
<evidence type="ECO:0000313" key="2">
    <source>
        <dbReference type="EMBL" id="QGR15794.1"/>
    </source>
</evidence>
<protein>
    <submittedName>
        <fullName evidence="2">Uncharacterized protein</fullName>
    </submittedName>
</protein>
<reference evidence="1 4" key="2">
    <citation type="submission" date="2020-08" db="EMBL/GenBank/DDBJ databases">
        <title>Genomic Encyclopedia of Type Strains, Phase IV (KMG-IV): sequencing the most valuable type-strain genomes for metagenomic binning, comparative biology and taxonomic classification.</title>
        <authorList>
            <person name="Goeker M."/>
        </authorList>
    </citation>
    <scope>NUCLEOTIDE SEQUENCE [LARGE SCALE GENOMIC DNA]</scope>
    <source>
        <strain evidence="1 4">DSM 12421</strain>
    </source>
</reference>
<name>A0A650CDD9_SULOH</name>
<dbReference type="RefSeq" id="WP_156013392.1">
    <property type="nucleotide sequence ID" value="NZ_CP045484.1"/>
</dbReference>
<evidence type="ECO:0000313" key="1">
    <source>
        <dbReference type="EMBL" id="MBB5253308.1"/>
    </source>
</evidence>
<evidence type="ECO:0000313" key="3">
    <source>
        <dbReference type="Proteomes" id="UP000427373"/>
    </source>
</evidence>
<dbReference type="EMBL" id="CP045484">
    <property type="protein sequence ID" value="QGR15794.1"/>
    <property type="molecule type" value="Genomic_DNA"/>
</dbReference>
<evidence type="ECO:0000313" key="4">
    <source>
        <dbReference type="Proteomes" id="UP000582213"/>
    </source>
</evidence>
<reference evidence="2 3" key="1">
    <citation type="submission" date="2019-10" db="EMBL/GenBank/DDBJ databases">
        <title>Genome Sequences from Six Type Strain Members of the Archaeal Family Sulfolobaceae: Acidianus ambivalens, Acidianus infernus, Metallosphaera prunae, Stygiolobus azoricus, Sulfolobus metallicus, and Sulfurisphaera ohwakuensis.</title>
        <authorList>
            <person name="Counts J.A."/>
            <person name="Kelly R.M."/>
        </authorList>
    </citation>
    <scope>NUCLEOTIDE SEQUENCE [LARGE SCALE GENOMIC DNA]</scope>
    <source>
        <strain evidence="2 3">TA-1</strain>
    </source>
</reference>
<keyword evidence="3" id="KW-1185">Reference proteome</keyword>
<dbReference type="AlphaFoldDB" id="A0A650CDD9"/>
<proteinExistence type="predicted"/>
<dbReference type="Proteomes" id="UP000427373">
    <property type="component" value="Chromosome"/>
</dbReference>
<dbReference type="KEGG" id="soh:D1869_00235"/>
<dbReference type="GeneID" id="42799629"/>
<organism evidence="2 3">
    <name type="scientific">Sulfurisphaera ohwakuensis</name>
    <dbReference type="NCBI Taxonomy" id="69656"/>
    <lineage>
        <taxon>Archaea</taxon>
        <taxon>Thermoproteota</taxon>
        <taxon>Thermoprotei</taxon>
        <taxon>Sulfolobales</taxon>
        <taxon>Sulfolobaceae</taxon>
        <taxon>Sulfurisphaera</taxon>
    </lineage>
</organism>
<gene>
    <name evidence="2" type="ORF">D1869_00235</name>
    <name evidence="1" type="ORF">HNQ62_001050</name>
</gene>